<evidence type="ECO:0000256" key="3">
    <source>
        <dbReference type="ARBA" id="ARBA00023274"/>
    </source>
</evidence>
<dbReference type="Gene3D" id="3.40.5.10">
    <property type="entry name" value="Ribosomal protein L9, N-terminal domain"/>
    <property type="match status" value="1"/>
</dbReference>
<accession>A0AAJ0HTY3</accession>
<evidence type="ECO:0000313" key="5">
    <source>
        <dbReference type="EMBL" id="KAK3362830.1"/>
    </source>
</evidence>
<dbReference type="Proteomes" id="UP001275084">
    <property type="component" value="Unassembled WGS sequence"/>
</dbReference>
<organism evidence="5 6">
    <name type="scientific">Lasiosphaeria hispida</name>
    <dbReference type="NCBI Taxonomy" id="260671"/>
    <lineage>
        <taxon>Eukaryota</taxon>
        <taxon>Fungi</taxon>
        <taxon>Dikarya</taxon>
        <taxon>Ascomycota</taxon>
        <taxon>Pezizomycotina</taxon>
        <taxon>Sordariomycetes</taxon>
        <taxon>Sordariomycetidae</taxon>
        <taxon>Sordariales</taxon>
        <taxon>Lasiosphaeriaceae</taxon>
        <taxon>Lasiosphaeria</taxon>
    </lineage>
</organism>
<dbReference type="PANTHER" id="PTHR21368">
    <property type="entry name" value="50S RIBOSOMAL PROTEIN L9"/>
    <property type="match status" value="1"/>
</dbReference>
<dbReference type="InterPro" id="IPR009027">
    <property type="entry name" value="Ribosomal_bL9/RNase_H1_N"/>
</dbReference>
<comment type="caution">
    <text evidence="5">The sequence shown here is derived from an EMBL/GenBank/DDBJ whole genome shotgun (WGS) entry which is preliminary data.</text>
</comment>
<dbReference type="InterPro" id="IPR000244">
    <property type="entry name" value="Ribosomal_bL9"/>
</dbReference>
<proteinExistence type="inferred from homology"/>
<dbReference type="EMBL" id="JAUIQD010000001">
    <property type="protein sequence ID" value="KAK3362830.1"/>
    <property type="molecule type" value="Genomic_DNA"/>
</dbReference>
<dbReference type="GO" id="GO:0005840">
    <property type="term" value="C:ribosome"/>
    <property type="evidence" value="ECO:0007669"/>
    <property type="project" value="UniProtKB-KW"/>
</dbReference>
<sequence length="303" mass="32849">MAGPVLSTSTSSTCLACLRRLAQPFAKSSTGAAVSIVQVRVKSRTVRSHDQGVVVRLLEDVPKFGRRDAVFRVERGRMRNEWFPSKKAEYMTAVRFQELGLTRGDIGDRDRGFVTFVPEVPVEKIVESVLAATAAPVTPVAPVVSVVQTNPETIRELLSTLLPETLTFFRKPIPAPPPKTPARISPLVASARASQVEEAKTSTTATPDSPECNMLAIFGSVSVTDVANHIKELLMADLEASRISLGPENIRFVGLPDNNDRIKALGRWEVNILVDGSGSVDKDAGLQPVRKMVEILPTEQASV</sequence>
<reference evidence="5" key="1">
    <citation type="journal article" date="2023" name="Mol. Phylogenet. Evol.">
        <title>Genome-scale phylogeny and comparative genomics of the fungal order Sordariales.</title>
        <authorList>
            <person name="Hensen N."/>
            <person name="Bonometti L."/>
            <person name="Westerberg I."/>
            <person name="Brannstrom I.O."/>
            <person name="Guillou S."/>
            <person name="Cros-Aarteil S."/>
            <person name="Calhoun S."/>
            <person name="Haridas S."/>
            <person name="Kuo A."/>
            <person name="Mondo S."/>
            <person name="Pangilinan J."/>
            <person name="Riley R."/>
            <person name="LaButti K."/>
            <person name="Andreopoulos B."/>
            <person name="Lipzen A."/>
            <person name="Chen C."/>
            <person name="Yan M."/>
            <person name="Daum C."/>
            <person name="Ng V."/>
            <person name="Clum A."/>
            <person name="Steindorff A."/>
            <person name="Ohm R.A."/>
            <person name="Martin F."/>
            <person name="Silar P."/>
            <person name="Natvig D.O."/>
            <person name="Lalanne C."/>
            <person name="Gautier V."/>
            <person name="Ament-Velasquez S.L."/>
            <person name="Kruys A."/>
            <person name="Hutchinson M.I."/>
            <person name="Powell A.J."/>
            <person name="Barry K."/>
            <person name="Miller A.N."/>
            <person name="Grigoriev I.V."/>
            <person name="Debuchy R."/>
            <person name="Gladieux P."/>
            <person name="Hiltunen Thoren M."/>
            <person name="Johannesson H."/>
        </authorList>
    </citation>
    <scope>NUCLEOTIDE SEQUENCE</scope>
    <source>
        <strain evidence="5">CBS 955.72</strain>
    </source>
</reference>
<keyword evidence="2" id="KW-0689">Ribosomal protein</keyword>
<evidence type="ECO:0000259" key="4">
    <source>
        <dbReference type="Pfam" id="PF01281"/>
    </source>
</evidence>
<dbReference type="GO" id="GO:0006412">
    <property type="term" value="P:translation"/>
    <property type="evidence" value="ECO:0007669"/>
    <property type="project" value="InterPro"/>
</dbReference>
<dbReference type="AlphaFoldDB" id="A0AAJ0HTY3"/>
<keyword evidence="3" id="KW-0687">Ribonucleoprotein</keyword>
<comment type="similarity">
    <text evidence="1">Belongs to the bacterial ribosomal protein bL9 family.</text>
</comment>
<reference evidence="5" key="2">
    <citation type="submission" date="2023-06" db="EMBL/GenBank/DDBJ databases">
        <authorList>
            <consortium name="Lawrence Berkeley National Laboratory"/>
            <person name="Haridas S."/>
            <person name="Hensen N."/>
            <person name="Bonometti L."/>
            <person name="Westerberg I."/>
            <person name="Brannstrom I.O."/>
            <person name="Guillou S."/>
            <person name="Cros-Aarteil S."/>
            <person name="Calhoun S."/>
            <person name="Kuo A."/>
            <person name="Mondo S."/>
            <person name="Pangilinan J."/>
            <person name="Riley R."/>
            <person name="Labutti K."/>
            <person name="Andreopoulos B."/>
            <person name="Lipzen A."/>
            <person name="Chen C."/>
            <person name="Yanf M."/>
            <person name="Daum C."/>
            <person name="Ng V."/>
            <person name="Clum A."/>
            <person name="Steindorff A."/>
            <person name="Ohm R."/>
            <person name="Martin F."/>
            <person name="Silar P."/>
            <person name="Natvig D."/>
            <person name="Lalanne C."/>
            <person name="Gautier V."/>
            <person name="Ament-Velasquez S.L."/>
            <person name="Kruys A."/>
            <person name="Hutchinson M.I."/>
            <person name="Powell A.J."/>
            <person name="Barry K."/>
            <person name="Miller A.N."/>
            <person name="Grigoriev I.V."/>
            <person name="Debuchy R."/>
            <person name="Gladieux P."/>
            <person name="Thoren M.H."/>
            <person name="Johannesson H."/>
        </authorList>
    </citation>
    <scope>NUCLEOTIDE SEQUENCE</scope>
    <source>
        <strain evidence="5">CBS 955.72</strain>
    </source>
</reference>
<dbReference type="InterPro" id="IPR020070">
    <property type="entry name" value="Ribosomal_bL9_N"/>
</dbReference>
<evidence type="ECO:0000313" key="6">
    <source>
        <dbReference type="Proteomes" id="UP001275084"/>
    </source>
</evidence>
<gene>
    <name evidence="5" type="ORF">B0T25DRAFT_575513</name>
</gene>
<keyword evidence="6" id="KW-1185">Reference proteome</keyword>
<name>A0AAJ0HTY3_9PEZI</name>
<dbReference type="GO" id="GO:1990904">
    <property type="term" value="C:ribonucleoprotein complex"/>
    <property type="evidence" value="ECO:0007669"/>
    <property type="project" value="UniProtKB-KW"/>
</dbReference>
<dbReference type="Pfam" id="PF01281">
    <property type="entry name" value="Ribosomal_L9_N"/>
    <property type="match status" value="1"/>
</dbReference>
<dbReference type="InterPro" id="IPR036935">
    <property type="entry name" value="Ribosomal_bL9_N_sf"/>
</dbReference>
<evidence type="ECO:0000256" key="2">
    <source>
        <dbReference type="ARBA" id="ARBA00022980"/>
    </source>
</evidence>
<feature type="domain" description="Ribosomal protein L9" evidence="4">
    <location>
        <begin position="55"/>
        <end position="95"/>
    </location>
</feature>
<evidence type="ECO:0000256" key="1">
    <source>
        <dbReference type="ARBA" id="ARBA00010605"/>
    </source>
</evidence>
<dbReference type="SUPFAM" id="SSF55658">
    <property type="entry name" value="L9 N-domain-like"/>
    <property type="match status" value="1"/>
</dbReference>
<dbReference type="GO" id="GO:0003735">
    <property type="term" value="F:structural constituent of ribosome"/>
    <property type="evidence" value="ECO:0007669"/>
    <property type="project" value="InterPro"/>
</dbReference>
<protein>
    <recommendedName>
        <fullName evidence="4">Ribosomal protein L9 domain-containing protein</fullName>
    </recommendedName>
</protein>